<evidence type="ECO:0000259" key="1">
    <source>
        <dbReference type="Pfam" id="PF05685"/>
    </source>
</evidence>
<dbReference type="CDD" id="cd06260">
    <property type="entry name" value="DUF820-like"/>
    <property type="match status" value="1"/>
</dbReference>
<dbReference type="InterPro" id="IPR008538">
    <property type="entry name" value="Uma2"/>
</dbReference>
<protein>
    <submittedName>
        <fullName evidence="2">Uma2 family endonuclease</fullName>
    </submittedName>
</protein>
<reference evidence="2 3" key="1">
    <citation type="submission" date="2023-08" db="EMBL/GenBank/DDBJ databases">
        <authorList>
            <person name="Girao M."/>
            <person name="Carvalho M.F."/>
        </authorList>
    </citation>
    <scope>NUCLEOTIDE SEQUENCE [LARGE SCALE GENOMIC DNA]</scope>
    <source>
        <strain evidence="2 3">CT-R113</strain>
    </source>
</reference>
<dbReference type="PANTHER" id="PTHR35400">
    <property type="entry name" value="SLR1083 PROTEIN"/>
    <property type="match status" value="1"/>
</dbReference>
<sequence>MSIAAVEPEALLSWQFMLRTWEELDVPEGCRAEIIEGALILVTPPKPEHSQIVWQVNKALTREILREGSRIGEAEVHQTVDVRVPLRSGLYIPDLLVLPRPVLEYDPENLAAEALLVVEVTSRSTADRDRGPKLWGYAHAGVPLYLLVDRWDPETGRSEVTLFSGPENGRYTSATKVPFGKEIRLPAPFDLTLDTGGFPA</sequence>
<proteinExistence type="predicted"/>
<organism evidence="2 3">
    <name type="scientific">Nocardiopsis codii</name>
    <dbReference type="NCBI Taxonomy" id="3065942"/>
    <lineage>
        <taxon>Bacteria</taxon>
        <taxon>Bacillati</taxon>
        <taxon>Actinomycetota</taxon>
        <taxon>Actinomycetes</taxon>
        <taxon>Streptosporangiales</taxon>
        <taxon>Nocardiopsidaceae</taxon>
        <taxon>Nocardiopsis</taxon>
    </lineage>
</organism>
<dbReference type="Proteomes" id="UP001356095">
    <property type="component" value="Unassembled WGS sequence"/>
</dbReference>
<feature type="domain" description="Putative restriction endonuclease" evidence="1">
    <location>
        <begin position="23"/>
        <end position="194"/>
    </location>
</feature>
<comment type="caution">
    <text evidence="2">The sequence shown here is derived from an EMBL/GenBank/DDBJ whole genome shotgun (WGS) entry which is preliminary data.</text>
</comment>
<dbReference type="GO" id="GO:0004519">
    <property type="term" value="F:endonuclease activity"/>
    <property type="evidence" value="ECO:0007669"/>
    <property type="project" value="UniProtKB-KW"/>
</dbReference>
<keyword evidence="3" id="KW-1185">Reference proteome</keyword>
<dbReference type="SUPFAM" id="SSF52980">
    <property type="entry name" value="Restriction endonuclease-like"/>
    <property type="match status" value="1"/>
</dbReference>
<dbReference type="Gene3D" id="3.90.1570.10">
    <property type="entry name" value="tt1808, chain A"/>
    <property type="match status" value="1"/>
</dbReference>
<keyword evidence="2" id="KW-0255">Endonuclease</keyword>
<evidence type="ECO:0000313" key="2">
    <source>
        <dbReference type="EMBL" id="MEE2036366.1"/>
    </source>
</evidence>
<evidence type="ECO:0000313" key="3">
    <source>
        <dbReference type="Proteomes" id="UP001356095"/>
    </source>
</evidence>
<dbReference type="InterPro" id="IPR012296">
    <property type="entry name" value="Nuclease_put_TT1808"/>
</dbReference>
<dbReference type="InterPro" id="IPR011335">
    <property type="entry name" value="Restrct_endonuc-II-like"/>
</dbReference>
<dbReference type="PANTHER" id="PTHR35400:SF3">
    <property type="entry name" value="SLL1072 PROTEIN"/>
    <property type="match status" value="1"/>
</dbReference>
<dbReference type="Pfam" id="PF05685">
    <property type="entry name" value="Uma2"/>
    <property type="match status" value="1"/>
</dbReference>
<dbReference type="RefSeq" id="WP_330090178.1">
    <property type="nucleotide sequence ID" value="NZ_JAUZMY010000003.1"/>
</dbReference>
<keyword evidence="2" id="KW-0540">Nuclease</keyword>
<accession>A0ABU7K291</accession>
<keyword evidence="2" id="KW-0378">Hydrolase</keyword>
<name>A0ABU7K291_9ACTN</name>
<dbReference type="EMBL" id="JAUZMY010000003">
    <property type="protein sequence ID" value="MEE2036366.1"/>
    <property type="molecule type" value="Genomic_DNA"/>
</dbReference>
<gene>
    <name evidence="2" type="ORF">Q8791_03915</name>
</gene>